<dbReference type="OrthoDB" id="2507615at2759"/>
<dbReference type="PROSITE" id="PS51257">
    <property type="entry name" value="PROKAR_LIPOPROTEIN"/>
    <property type="match status" value="1"/>
</dbReference>
<dbReference type="Proteomes" id="UP000235388">
    <property type="component" value="Unassembled WGS sequence"/>
</dbReference>
<feature type="signal peptide" evidence="1">
    <location>
        <begin position="1"/>
        <end position="22"/>
    </location>
</feature>
<keyword evidence="1" id="KW-0732">Signal</keyword>
<sequence>MRAISSLLIIVAQLAIIGCVWHSDDLMADGWGGEDNRMALERIHSFKSPSSSNHIEIRPLREYIGMHEQENNIGRLLFTGDVFHPLPNYDLNFDSRMQYIQQEMHRCAPVEPPKLVHSHETIRIAVADFMSRSFSLKPENSRPSAVACKELGRHFRPESSWMAVYKQRLGIDLKKAEEWLQSTMGLPANRKLDHRVRKLADCFLGYIFFVDMILTIFPPSIDQMERGRSQSFHTAVDCFGKLTQEVLQDDEEFKSHYVKKKVAMTWTYLSDWMSNDINYKNLPGVIKKSEVQDAYKAYFNFIFAHSISSLTEKIPGSMMTVS</sequence>
<evidence type="ECO:0000313" key="2">
    <source>
        <dbReference type="EMBL" id="PLW54286.1"/>
    </source>
</evidence>
<keyword evidence="3" id="KW-1185">Reference proteome</keyword>
<proteinExistence type="predicted"/>
<accession>A0A2N5VWD8</accession>
<feature type="chain" id="PRO_5014859644" evidence="1">
    <location>
        <begin position="23"/>
        <end position="322"/>
    </location>
</feature>
<gene>
    <name evidence="2" type="ORF">PCANC_05234</name>
</gene>
<dbReference type="AlphaFoldDB" id="A0A2N5VWD8"/>
<reference evidence="2 3" key="1">
    <citation type="submission" date="2017-11" db="EMBL/GenBank/DDBJ databases">
        <title>De novo assembly and phasing of dikaryotic genomes from two isolates of Puccinia coronata f. sp. avenae, the causal agent of oat crown rust.</title>
        <authorList>
            <person name="Miller M.E."/>
            <person name="Zhang Y."/>
            <person name="Omidvar V."/>
            <person name="Sperschneider J."/>
            <person name="Schwessinger B."/>
            <person name="Raley C."/>
            <person name="Palmer J.M."/>
            <person name="Garnica D."/>
            <person name="Upadhyaya N."/>
            <person name="Rathjen J."/>
            <person name="Taylor J.M."/>
            <person name="Park R.F."/>
            <person name="Dodds P.N."/>
            <person name="Hirsch C.D."/>
            <person name="Kianian S.F."/>
            <person name="Figueroa M."/>
        </authorList>
    </citation>
    <scope>NUCLEOTIDE SEQUENCE [LARGE SCALE GENOMIC DNA]</scope>
    <source>
        <strain evidence="2">12NC29</strain>
    </source>
</reference>
<organism evidence="2 3">
    <name type="scientific">Puccinia coronata f. sp. avenae</name>
    <dbReference type="NCBI Taxonomy" id="200324"/>
    <lineage>
        <taxon>Eukaryota</taxon>
        <taxon>Fungi</taxon>
        <taxon>Dikarya</taxon>
        <taxon>Basidiomycota</taxon>
        <taxon>Pucciniomycotina</taxon>
        <taxon>Pucciniomycetes</taxon>
        <taxon>Pucciniales</taxon>
        <taxon>Pucciniaceae</taxon>
        <taxon>Puccinia</taxon>
    </lineage>
</organism>
<comment type="caution">
    <text evidence="2">The sequence shown here is derived from an EMBL/GenBank/DDBJ whole genome shotgun (WGS) entry which is preliminary data.</text>
</comment>
<evidence type="ECO:0000256" key="1">
    <source>
        <dbReference type="SAM" id="SignalP"/>
    </source>
</evidence>
<dbReference type="EMBL" id="PGCJ01000048">
    <property type="protein sequence ID" value="PLW54286.1"/>
    <property type="molecule type" value="Genomic_DNA"/>
</dbReference>
<name>A0A2N5VWD8_9BASI</name>
<evidence type="ECO:0000313" key="3">
    <source>
        <dbReference type="Proteomes" id="UP000235388"/>
    </source>
</evidence>
<protein>
    <submittedName>
        <fullName evidence="2">Uncharacterized protein</fullName>
    </submittedName>
</protein>